<evidence type="ECO:0000313" key="2">
    <source>
        <dbReference type="Proteomes" id="UP000219565"/>
    </source>
</evidence>
<name>A0A285KXT0_9NOCA</name>
<protein>
    <recommendedName>
        <fullName evidence="3">Ribbon-helix-helix protein, copG family</fullName>
    </recommendedName>
</protein>
<keyword evidence="2" id="KW-1185">Reference proteome</keyword>
<reference evidence="1 2" key="1">
    <citation type="submission" date="2017-09" db="EMBL/GenBank/DDBJ databases">
        <authorList>
            <person name="Ehlers B."/>
            <person name="Leendertz F.H."/>
        </authorList>
    </citation>
    <scope>NUCLEOTIDE SEQUENCE [LARGE SCALE GENOMIC DNA]</scope>
    <source>
        <strain evidence="1 2">DSM 45537</strain>
    </source>
</reference>
<proteinExistence type="predicted"/>
<organism evidence="1 2">
    <name type="scientific">Nocardia amikacinitolerans</name>
    <dbReference type="NCBI Taxonomy" id="756689"/>
    <lineage>
        <taxon>Bacteria</taxon>
        <taxon>Bacillati</taxon>
        <taxon>Actinomycetota</taxon>
        <taxon>Actinomycetes</taxon>
        <taxon>Mycobacteriales</taxon>
        <taxon>Nocardiaceae</taxon>
        <taxon>Nocardia</taxon>
    </lineage>
</organism>
<evidence type="ECO:0008006" key="3">
    <source>
        <dbReference type="Google" id="ProtNLM"/>
    </source>
</evidence>
<accession>A0A285KXT0</accession>
<gene>
    <name evidence="1" type="ORF">SAMN04244553_1013</name>
</gene>
<sequence length="70" mass="7858">MRLSINLAPDVAAVLRDWAERKRISATEAVRRAIIVWNFIETEKANGNGFAVVENLPGGKQRIREVVLID</sequence>
<evidence type="ECO:0000313" key="1">
    <source>
        <dbReference type="EMBL" id="SNY77464.1"/>
    </source>
</evidence>
<dbReference type="AlphaFoldDB" id="A0A285KXT0"/>
<dbReference type="Proteomes" id="UP000219565">
    <property type="component" value="Unassembled WGS sequence"/>
</dbReference>
<dbReference type="RefSeq" id="WP_097243825.1">
    <property type="nucleotide sequence ID" value="NZ_JAMTCV010000002.1"/>
</dbReference>
<dbReference type="EMBL" id="OBEG01000001">
    <property type="protein sequence ID" value="SNY77464.1"/>
    <property type="molecule type" value="Genomic_DNA"/>
</dbReference>
<dbReference type="OrthoDB" id="5125419at2"/>